<dbReference type="Pfam" id="PF00403">
    <property type="entry name" value="HMA"/>
    <property type="match status" value="1"/>
</dbReference>
<keyword evidence="12 17" id="KW-1133">Transmembrane helix</keyword>
<dbReference type="InterPro" id="IPR001757">
    <property type="entry name" value="P_typ_ATPase"/>
</dbReference>
<dbReference type="EMBL" id="JOJP01000001">
    <property type="protein sequence ID" value="KEI72541.1"/>
    <property type="molecule type" value="Genomic_DNA"/>
</dbReference>
<dbReference type="InterPro" id="IPR036412">
    <property type="entry name" value="HAD-like_sf"/>
</dbReference>
<dbReference type="Gene3D" id="3.40.50.1000">
    <property type="entry name" value="HAD superfamily/HAD-like"/>
    <property type="match status" value="1"/>
</dbReference>
<dbReference type="FunFam" id="3.30.70.100:FF:000005">
    <property type="entry name" value="Copper-exporting P-type ATPase A"/>
    <property type="match status" value="1"/>
</dbReference>
<dbReference type="PROSITE" id="PS50846">
    <property type="entry name" value="HMA_2"/>
    <property type="match status" value="1"/>
</dbReference>
<keyword evidence="4 17" id="KW-1003">Cell membrane</keyword>
<feature type="region of interest" description="Disordered" evidence="18">
    <location>
        <begin position="816"/>
        <end position="838"/>
    </location>
</feature>
<dbReference type="PANTHER" id="PTHR43520:SF5">
    <property type="entry name" value="CATION-TRANSPORTING P-TYPE ATPASE-RELATED"/>
    <property type="match status" value="1"/>
</dbReference>
<keyword evidence="9 17" id="KW-0067">ATP-binding</keyword>
<dbReference type="GO" id="GO:0005524">
    <property type="term" value="F:ATP binding"/>
    <property type="evidence" value="ECO:0007669"/>
    <property type="project" value="UniProtKB-UniRule"/>
</dbReference>
<comment type="subcellular location">
    <subcellularLocation>
        <location evidence="1">Cell membrane</location>
        <topology evidence="1">Multi-pass membrane protein</topology>
    </subcellularLocation>
</comment>
<dbReference type="InterPro" id="IPR006121">
    <property type="entry name" value="HMA_dom"/>
</dbReference>
<keyword evidence="14 17" id="KW-0472">Membrane</keyword>
<dbReference type="Gene3D" id="3.30.70.100">
    <property type="match status" value="1"/>
</dbReference>
<keyword evidence="10" id="KW-0460">Magnesium</keyword>
<dbReference type="SUPFAM" id="SSF81653">
    <property type="entry name" value="Calcium ATPase, transduction domain A"/>
    <property type="match status" value="1"/>
</dbReference>
<keyword evidence="11" id="KW-1278">Translocase</keyword>
<dbReference type="GO" id="GO:0005886">
    <property type="term" value="C:plasma membrane"/>
    <property type="evidence" value="ECO:0007669"/>
    <property type="project" value="UniProtKB-SubCell"/>
</dbReference>
<evidence type="ECO:0000313" key="21">
    <source>
        <dbReference type="Proteomes" id="UP000027997"/>
    </source>
</evidence>
<dbReference type="GO" id="GO:0016887">
    <property type="term" value="F:ATP hydrolysis activity"/>
    <property type="evidence" value="ECO:0007669"/>
    <property type="project" value="InterPro"/>
</dbReference>
<evidence type="ECO:0000256" key="8">
    <source>
        <dbReference type="ARBA" id="ARBA00022741"/>
    </source>
</evidence>
<dbReference type="eggNOG" id="COG2217">
    <property type="taxonomic scope" value="Bacteria"/>
</dbReference>
<dbReference type="PANTHER" id="PTHR43520">
    <property type="entry name" value="ATP7, ISOFORM B"/>
    <property type="match status" value="1"/>
</dbReference>
<dbReference type="PROSITE" id="PS01229">
    <property type="entry name" value="COF_2"/>
    <property type="match status" value="1"/>
</dbReference>
<proteinExistence type="inferred from homology"/>
<keyword evidence="13" id="KW-0406">Ion transport</keyword>
<sequence>MTDTRCFHCTLPVSEPAVFFAEVEGTQQPMCCPGCKAVTEAIVAGGLENYYQHRTESANQVTDLNRRLQEELQVYDRKEIQKDFVRPATPASDSQNDRFTASLLIDGITCAACVWLLENHLEALDGVEQVSVNLSTHEAQITWRRSETALSTLLLEIHRIGYKAFPWRADQQEALLKKENRLFIRRLAVAGIGTMQVMMYAIALYSGAISEDMPEIYRDLIRIFSAIVATPVIFYSAAPFFKAAWRDIKIRHLGMDVPVSIAIGGAYLASLWATFFSNGEVYYDSVSMFTFFLLTGRYLELRARHATARAARALTNLLPPSCLKEVNGQYERVPVAELQPDDKVRILPGDAIPADGVLLNGSTSVNESMLTGEYLPIEKQQGDTLLCSSINVDHPVDIKVTKVGEETRVASIIQLLQQAQQDKPAIAKLADKVAGWFVACVLLVAIFVYWGWSGIAPEDAFWITLSVLVVTCPCALSLATPAALTAATGYLHRMGLLVTRGHVLEGLQSIDHVIFDKTGTLTKGELSLTQVIPFDGCSYSQEQLTHLAAAMEAHSEHPIARAFIVHSDSDQQSCQQDARDVKNHLGQGIEGTINGTRYRIGRPDFAVPSDRLEPPEHDGQWLLMSSNDQPLCWFRITDSLRPEAVNTVQRLHQMGKTVTLLSGDAEPVVAATAESLDIRHWKSESSPDDKLSFIQALQKQGHKILMIGDGINDVPVLAGADISMAMGNASDLARTSADAVLISGNLERLADAFNLTIRTRKIIRQNLAWALGYNLAALPLAAAGMIAPWMAATGMALSSLIVVANALRLNRTRELATKPHQPTTPSDAGNVGVAGATA</sequence>
<evidence type="ECO:0000256" key="1">
    <source>
        <dbReference type="ARBA" id="ARBA00004651"/>
    </source>
</evidence>
<dbReference type="NCBIfam" id="TIGR01512">
    <property type="entry name" value="ATPase-IB2_Cd"/>
    <property type="match status" value="1"/>
</dbReference>
<dbReference type="InterPro" id="IPR023299">
    <property type="entry name" value="ATPase_P-typ_cyto_dom_N"/>
</dbReference>
<feature type="transmembrane region" description="Helical" evidence="17">
    <location>
        <begin position="281"/>
        <end position="299"/>
    </location>
</feature>
<comment type="similarity">
    <text evidence="2 17">Belongs to the cation transport ATPase (P-type) (TC 3.A.3) family. Type IB subfamily.</text>
</comment>
<dbReference type="Gene3D" id="2.70.150.10">
    <property type="entry name" value="Calcium-transporting ATPase, cytoplasmic transduction domain A"/>
    <property type="match status" value="1"/>
</dbReference>
<dbReference type="RefSeq" id="WP_020584902.1">
    <property type="nucleotide sequence ID" value="NZ_JOJP01000001.1"/>
</dbReference>
<dbReference type="GO" id="GO:0055070">
    <property type="term" value="P:copper ion homeostasis"/>
    <property type="evidence" value="ECO:0007669"/>
    <property type="project" value="TreeGrafter"/>
</dbReference>
<keyword evidence="7 17" id="KW-0479">Metal-binding</keyword>
<dbReference type="GO" id="GO:0043682">
    <property type="term" value="F:P-type divalent copper transporter activity"/>
    <property type="evidence" value="ECO:0007669"/>
    <property type="project" value="UniProtKB-EC"/>
</dbReference>
<name>A0A081KEG5_9GAMM</name>
<evidence type="ECO:0000256" key="3">
    <source>
        <dbReference type="ARBA" id="ARBA00022448"/>
    </source>
</evidence>
<feature type="transmembrane region" description="Helical" evidence="17">
    <location>
        <begin position="253"/>
        <end position="275"/>
    </location>
</feature>
<dbReference type="FunFam" id="2.70.150.10:FF:000002">
    <property type="entry name" value="Copper-transporting ATPase 1, putative"/>
    <property type="match status" value="1"/>
</dbReference>
<evidence type="ECO:0000256" key="18">
    <source>
        <dbReference type="SAM" id="MobiDB-lite"/>
    </source>
</evidence>
<evidence type="ECO:0000313" key="20">
    <source>
        <dbReference type="EMBL" id="KEI72541.1"/>
    </source>
</evidence>
<dbReference type="InterPro" id="IPR023214">
    <property type="entry name" value="HAD_sf"/>
</dbReference>
<dbReference type="EC" id="7.2.2.9" evidence="15"/>
<dbReference type="NCBIfam" id="TIGR01525">
    <property type="entry name" value="ATPase-IB_hvy"/>
    <property type="match status" value="1"/>
</dbReference>
<comment type="caution">
    <text evidence="20">The sequence shown here is derived from an EMBL/GenBank/DDBJ whole genome shotgun (WGS) entry which is preliminary data.</text>
</comment>
<dbReference type="InterPro" id="IPR027256">
    <property type="entry name" value="P-typ_ATPase_IB"/>
</dbReference>
<evidence type="ECO:0000256" key="4">
    <source>
        <dbReference type="ARBA" id="ARBA00022475"/>
    </source>
</evidence>
<dbReference type="InterPro" id="IPR059000">
    <property type="entry name" value="ATPase_P-type_domA"/>
</dbReference>
<evidence type="ECO:0000256" key="5">
    <source>
        <dbReference type="ARBA" id="ARBA00022553"/>
    </source>
</evidence>
<evidence type="ECO:0000256" key="12">
    <source>
        <dbReference type="ARBA" id="ARBA00022989"/>
    </source>
</evidence>
<dbReference type="AlphaFoldDB" id="A0A081KEG5"/>
<keyword evidence="3" id="KW-0813">Transport</keyword>
<evidence type="ECO:0000256" key="10">
    <source>
        <dbReference type="ARBA" id="ARBA00022842"/>
    </source>
</evidence>
<dbReference type="NCBIfam" id="TIGR01494">
    <property type="entry name" value="ATPase_P-type"/>
    <property type="match status" value="1"/>
</dbReference>
<dbReference type="PROSITE" id="PS01047">
    <property type="entry name" value="HMA_1"/>
    <property type="match status" value="1"/>
</dbReference>
<dbReference type="GO" id="GO:0005507">
    <property type="term" value="F:copper ion binding"/>
    <property type="evidence" value="ECO:0007669"/>
    <property type="project" value="TreeGrafter"/>
</dbReference>
<dbReference type="SUPFAM" id="SSF55008">
    <property type="entry name" value="HMA, heavy metal-associated domain"/>
    <property type="match status" value="1"/>
</dbReference>
<feature type="transmembrane region" description="Helical" evidence="17">
    <location>
        <begin position="767"/>
        <end position="786"/>
    </location>
</feature>
<keyword evidence="6 17" id="KW-0812">Transmembrane</keyword>
<evidence type="ECO:0000256" key="6">
    <source>
        <dbReference type="ARBA" id="ARBA00022692"/>
    </source>
</evidence>
<dbReference type="CDD" id="cd00371">
    <property type="entry name" value="HMA"/>
    <property type="match status" value="1"/>
</dbReference>
<dbReference type="PRINTS" id="PR00119">
    <property type="entry name" value="CATATPASE"/>
</dbReference>
<dbReference type="SUPFAM" id="SSF81665">
    <property type="entry name" value="Calcium ATPase, transmembrane domain M"/>
    <property type="match status" value="1"/>
</dbReference>
<keyword evidence="5" id="KW-0597">Phosphoprotein</keyword>
<accession>A0A081KEG5</accession>
<protein>
    <recommendedName>
        <fullName evidence="15">P-type Cu(2+) transporter</fullName>
        <ecNumber evidence="15">7.2.2.9</ecNumber>
    </recommendedName>
</protein>
<evidence type="ECO:0000256" key="16">
    <source>
        <dbReference type="ARBA" id="ARBA00047424"/>
    </source>
</evidence>
<dbReference type="STRING" id="305900.GV64_19020"/>
<feature type="transmembrane region" description="Helical" evidence="17">
    <location>
        <begin position="220"/>
        <end position="241"/>
    </location>
</feature>
<evidence type="ECO:0000256" key="15">
    <source>
        <dbReference type="ARBA" id="ARBA00038904"/>
    </source>
</evidence>
<dbReference type="Pfam" id="PF00122">
    <property type="entry name" value="E1-E2_ATPase"/>
    <property type="match status" value="1"/>
</dbReference>
<dbReference type="Gene3D" id="3.40.1110.10">
    <property type="entry name" value="Calcium-transporting ATPase, cytoplasmic domain N"/>
    <property type="match status" value="1"/>
</dbReference>
<evidence type="ECO:0000256" key="14">
    <source>
        <dbReference type="ARBA" id="ARBA00023136"/>
    </source>
</evidence>
<keyword evidence="21" id="KW-1185">Reference proteome</keyword>
<dbReference type="InterPro" id="IPR023298">
    <property type="entry name" value="ATPase_P-typ_TM_dom_sf"/>
</dbReference>
<dbReference type="InterPro" id="IPR018303">
    <property type="entry name" value="ATPase_P-typ_P_site"/>
</dbReference>
<feature type="transmembrane region" description="Helical" evidence="17">
    <location>
        <begin position="461"/>
        <end position="484"/>
    </location>
</feature>
<feature type="transmembrane region" description="Helical" evidence="17">
    <location>
        <begin position="433"/>
        <end position="455"/>
    </location>
</feature>
<dbReference type="InterPro" id="IPR008250">
    <property type="entry name" value="ATPase_P-typ_transduc_dom_A_sf"/>
</dbReference>
<dbReference type="Pfam" id="PF00702">
    <property type="entry name" value="Hydrolase"/>
    <property type="match status" value="1"/>
</dbReference>
<dbReference type="InterPro" id="IPR036163">
    <property type="entry name" value="HMA_dom_sf"/>
</dbReference>
<dbReference type="InterPro" id="IPR021993">
    <property type="entry name" value="ATPase-cat-bd"/>
</dbReference>
<evidence type="ECO:0000256" key="2">
    <source>
        <dbReference type="ARBA" id="ARBA00006024"/>
    </source>
</evidence>
<dbReference type="InterPro" id="IPR017969">
    <property type="entry name" value="Heavy-metal-associated_CS"/>
</dbReference>
<evidence type="ECO:0000256" key="13">
    <source>
        <dbReference type="ARBA" id="ARBA00023065"/>
    </source>
</evidence>
<evidence type="ECO:0000256" key="9">
    <source>
        <dbReference type="ARBA" id="ARBA00022840"/>
    </source>
</evidence>
<dbReference type="NCBIfam" id="TIGR01511">
    <property type="entry name" value="ATPase-IB1_Cu"/>
    <property type="match status" value="1"/>
</dbReference>
<dbReference type="PROSITE" id="PS00154">
    <property type="entry name" value="ATPASE_E1_E2"/>
    <property type="match status" value="1"/>
</dbReference>
<dbReference type="SUPFAM" id="SSF56784">
    <property type="entry name" value="HAD-like"/>
    <property type="match status" value="1"/>
</dbReference>
<organism evidence="20 21">
    <name type="scientific">Endozoicomonas elysicola</name>
    <dbReference type="NCBI Taxonomy" id="305900"/>
    <lineage>
        <taxon>Bacteria</taxon>
        <taxon>Pseudomonadati</taxon>
        <taxon>Pseudomonadota</taxon>
        <taxon>Gammaproteobacteria</taxon>
        <taxon>Oceanospirillales</taxon>
        <taxon>Endozoicomonadaceae</taxon>
        <taxon>Endozoicomonas</taxon>
    </lineage>
</organism>
<feature type="transmembrane region" description="Helical" evidence="17">
    <location>
        <begin position="187"/>
        <end position="208"/>
    </location>
</feature>
<feature type="transmembrane region" description="Helical" evidence="17">
    <location>
        <begin position="792"/>
        <end position="809"/>
    </location>
</feature>
<keyword evidence="8 17" id="KW-0547">Nucleotide-binding</keyword>
<gene>
    <name evidence="20" type="ORF">GV64_19020</name>
</gene>
<comment type="catalytic activity">
    <reaction evidence="16">
        <text>Cu(2+)(in) + ATP + H2O = Cu(2+)(out) + ADP + phosphate + H(+)</text>
        <dbReference type="Rhea" id="RHEA:10376"/>
        <dbReference type="ChEBI" id="CHEBI:15377"/>
        <dbReference type="ChEBI" id="CHEBI:15378"/>
        <dbReference type="ChEBI" id="CHEBI:29036"/>
        <dbReference type="ChEBI" id="CHEBI:30616"/>
        <dbReference type="ChEBI" id="CHEBI:43474"/>
        <dbReference type="ChEBI" id="CHEBI:456216"/>
        <dbReference type="EC" id="7.2.2.9"/>
    </reaction>
</comment>
<evidence type="ECO:0000256" key="11">
    <source>
        <dbReference type="ARBA" id="ARBA00022967"/>
    </source>
</evidence>
<dbReference type="CDD" id="cd02079">
    <property type="entry name" value="P-type_ATPase_HM"/>
    <property type="match status" value="1"/>
</dbReference>
<reference evidence="20 21" key="1">
    <citation type="submission" date="2014-06" db="EMBL/GenBank/DDBJ databases">
        <title>Whole Genome Sequences of Three Symbiotic Endozoicomonas Bacteria.</title>
        <authorList>
            <person name="Neave M.J."/>
            <person name="Apprill A."/>
            <person name="Voolstra C.R."/>
        </authorList>
    </citation>
    <scope>NUCLEOTIDE SEQUENCE [LARGE SCALE GENOMIC DNA]</scope>
    <source>
        <strain evidence="20 21">DSM 22380</strain>
    </source>
</reference>
<dbReference type="Pfam" id="PF12156">
    <property type="entry name" value="ATPase-cat_bd"/>
    <property type="match status" value="1"/>
</dbReference>
<evidence type="ECO:0000256" key="7">
    <source>
        <dbReference type="ARBA" id="ARBA00022723"/>
    </source>
</evidence>
<evidence type="ECO:0000259" key="19">
    <source>
        <dbReference type="PROSITE" id="PS50846"/>
    </source>
</evidence>
<evidence type="ECO:0000256" key="17">
    <source>
        <dbReference type="RuleBase" id="RU362081"/>
    </source>
</evidence>
<dbReference type="Proteomes" id="UP000027997">
    <property type="component" value="Unassembled WGS sequence"/>
</dbReference>
<feature type="domain" description="HMA" evidence="19">
    <location>
        <begin position="99"/>
        <end position="165"/>
    </location>
</feature>